<dbReference type="SUPFAM" id="SSF51316">
    <property type="entry name" value="Mss4-like"/>
    <property type="match status" value="1"/>
</dbReference>
<dbReference type="GO" id="GO:0046872">
    <property type="term" value="F:metal ion binding"/>
    <property type="evidence" value="ECO:0007669"/>
    <property type="project" value="UniProtKB-KW"/>
</dbReference>
<organism evidence="5 6">
    <name type="scientific">Leptospira gomenensis</name>
    <dbReference type="NCBI Taxonomy" id="2484974"/>
    <lineage>
        <taxon>Bacteria</taxon>
        <taxon>Pseudomonadati</taxon>
        <taxon>Spirochaetota</taxon>
        <taxon>Spirochaetia</taxon>
        <taxon>Leptospirales</taxon>
        <taxon>Leptospiraceae</taxon>
        <taxon>Leptospira</taxon>
    </lineage>
</organism>
<dbReference type="GO" id="GO:0016846">
    <property type="term" value="F:carbon-sulfur lyase activity"/>
    <property type="evidence" value="ECO:0007669"/>
    <property type="project" value="InterPro"/>
</dbReference>
<name>A0A5F1YA80_9LEPT</name>
<reference evidence="5" key="1">
    <citation type="journal article" date="2019" name="PLoS Negl. Trop. Dis.">
        <title>Revisiting the worldwide diversity of Leptospira species in the environment.</title>
        <authorList>
            <person name="Vincent A.T."/>
            <person name="Schiettekatte O."/>
            <person name="Bourhy P."/>
            <person name="Veyrier F.J."/>
            <person name="Picardeau M."/>
        </authorList>
    </citation>
    <scope>NUCLEOTIDE SEQUENCE [LARGE SCALE GENOMIC DNA]</scope>
    <source>
        <strain evidence="5">201800299</strain>
    </source>
</reference>
<comment type="similarity">
    <text evidence="1">Belongs to the Gfa family.</text>
</comment>
<gene>
    <name evidence="5" type="ORF">EHQ17_12365</name>
</gene>
<dbReference type="PROSITE" id="PS51891">
    <property type="entry name" value="CENP_V_GFA"/>
    <property type="match status" value="1"/>
</dbReference>
<proteinExistence type="inferred from homology"/>
<dbReference type="AlphaFoldDB" id="A0A5F1YA80"/>
<evidence type="ECO:0000313" key="5">
    <source>
        <dbReference type="EMBL" id="TGK32756.1"/>
    </source>
</evidence>
<keyword evidence="3" id="KW-0862">Zinc</keyword>
<dbReference type="InterPro" id="IPR006913">
    <property type="entry name" value="CENP-V/GFA"/>
</dbReference>
<dbReference type="RefSeq" id="WP_135594051.1">
    <property type="nucleotide sequence ID" value="NZ_RQEZ01000057.1"/>
</dbReference>
<evidence type="ECO:0000256" key="2">
    <source>
        <dbReference type="ARBA" id="ARBA00022723"/>
    </source>
</evidence>
<keyword evidence="2" id="KW-0479">Metal-binding</keyword>
<protein>
    <submittedName>
        <fullName evidence="5">GFA family protein</fullName>
    </submittedName>
</protein>
<dbReference type="Proteomes" id="UP000298277">
    <property type="component" value="Unassembled WGS sequence"/>
</dbReference>
<comment type="caution">
    <text evidence="5">The sequence shown here is derived from an EMBL/GenBank/DDBJ whole genome shotgun (WGS) entry which is preliminary data.</text>
</comment>
<dbReference type="PANTHER" id="PTHR28620">
    <property type="entry name" value="CENTROMERE PROTEIN V"/>
    <property type="match status" value="1"/>
</dbReference>
<dbReference type="InterPro" id="IPR052355">
    <property type="entry name" value="CENP-V-like"/>
</dbReference>
<keyword evidence="6" id="KW-1185">Reference proteome</keyword>
<dbReference type="OrthoDB" id="327703at2"/>
<evidence type="ECO:0000256" key="1">
    <source>
        <dbReference type="ARBA" id="ARBA00005495"/>
    </source>
</evidence>
<feature type="domain" description="CENP-V/GFA" evidence="4">
    <location>
        <begin position="6"/>
        <end position="117"/>
    </location>
</feature>
<evidence type="ECO:0000259" key="4">
    <source>
        <dbReference type="PROSITE" id="PS51891"/>
    </source>
</evidence>
<dbReference type="InterPro" id="IPR011057">
    <property type="entry name" value="Mss4-like_sf"/>
</dbReference>
<dbReference type="EMBL" id="RQFA01000048">
    <property type="protein sequence ID" value="TGK32756.1"/>
    <property type="molecule type" value="Genomic_DNA"/>
</dbReference>
<dbReference type="Gene3D" id="2.170.150.70">
    <property type="match status" value="1"/>
</dbReference>
<evidence type="ECO:0000313" key="6">
    <source>
        <dbReference type="Proteomes" id="UP000298277"/>
    </source>
</evidence>
<dbReference type="Pfam" id="PF04828">
    <property type="entry name" value="GFA"/>
    <property type="match status" value="1"/>
</dbReference>
<sequence>MALKKYNGSCHCGKVSYEVDLDLSKGTTKCNCSFCAKVRNWSAMVKPEALKLLTGENELGNYQFGTKNAKHKFCKNCGVRMFTEGFVAEIGGAFVSVSLATLNDIDPVELIEAPLWFADGLHNNWRNKPEEVRHL</sequence>
<evidence type="ECO:0000256" key="3">
    <source>
        <dbReference type="ARBA" id="ARBA00022833"/>
    </source>
</evidence>
<dbReference type="PANTHER" id="PTHR28620:SF1">
    <property type="entry name" value="CENP-V_GFA DOMAIN-CONTAINING PROTEIN"/>
    <property type="match status" value="1"/>
</dbReference>
<accession>A0A5F1YA80</accession>